<organism evidence="2 3">
    <name type="scientific">Mycolicibacterium mageritense</name>
    <name type="common">Mycobacterium mageritense</name>
    <dbReference type="NCBI Taxonomy" id="53462"/>
    <lineage>
        <taxon>Bacteria</taxon>
        <taxon>Bacillati</taxon>
        <taxon>Actinomycetota</taxon>
        <taxon>Actinomycetes</taxon>
        <taxon>Mycobacteriales</taxon>
        <taxon>Mycobacteriaceae</taxon>
        <taxon>Mycolicibacterium</taxon>
    </lineage>
</organism>
<evidence type="ECO:0000313" key="3">
    <source>
        <dbReference type="Proteomes" id="UP000465622"/>
    </source>
</evidence>
<keyword evidence="3" id="KW-1185">Reference proteome</keyword>
<dbReference type="Gene3D" id="3.40.1660.10">
    <property type="entry name" value="EreA-like (biosynthetic domain)"/>
    <property type="match status" value="1"/>
</dbReference>
<dbReference type="SUPFAM" id="SSF53271">
    <property type="entry name" value="PRTase-like"/>
    <property type="match status" value="1"/>
</dbReference>
<dbReference type="Gene3D" id="1.20.1440.30">
    <property type="entry name" value="Biosynthetic Protein domain"/>
    <property type="match status" value="1"/>
</dbReference>
<evidence type="ECO:0000313" key="2">
    <source>
        <dbReference type="EMBL" id="BBX35395.1"/>
    </source>
</evidence>
<feature type="domain" description="Phosphoribosyltransferase" evidence="1">
    <location>
        <begin position="12"/>
        <end position="183"/>
    </location>
</feature>
<dbReference type="CDD" id="cd14728">
    <property type="entry name" value="Ere-like"/>
    <property type="match status" value="1"/>
</dbReference>
<dbReference type="Pfam" id="PF00156">
    <property type="entry name" value="Pribosyltran"/>
    <property type="match status" value="1"/>
</dbReference>
<gene>
    <name evidence="2" type="ORF">MMAGJ_46770</name>
</gene>
<sequence>MRGSKIFQNRREAGRVLAQQLQNHRGRDDVVVLALPRGGVPVGYEVAAALSAPLDVFVVRKLAPPDQPEYAVGAIASGGVVVTNDDAIRALHVTSEDLEAVAEREQKELRRREEAYRDGRRPPEIAGKTVIVVDDGLATGATMTAALRAIDKLGPARVVVAVPAAPEDTCEELRHRVDEVVCATTPQPFTAVGQSYWDFEQTTDDEVRQLLSAPTVARRAADEPGDAAAAVRRGAVPAPAGIVGDDELFDLVGDARLVLIGEASHGTHEFYAARAHMTRRLIEEKGFQAVAVEGDWPDAYRINRYVRTASEDRTPVEALDAFRRFPQWMWRNTVVEEFVEWLRTTNADRSPQVGFYGLDLYSMLRSVNEVISYLDARDPAAADRARERYRCFDHFRDEQRYGYAVAFGAGQSCEDEVVQQLVELQRLDLDMVKRDGMVEDDERFYANQNARLVKAAEEYYRAMFAGHIASWNRRDRHMLETVQALLEHLDAHSEMPARCVIWAHNSHLGDARATELSAGGELNLGQLLREHYPGQCCSIGFTTYTGTVTASQAWGREPTRMRVTPALSTSVEALFHRTGLGDFMIRSHGDGAGLPASPLLERAIGVIYSPRTERQSHYFLARVADQFDAVIYVDHTSALRPLPALAAVGAPAETYPSGV</sequence>
<proteinExistence type="predicted"/>
<dbReference type="Gene3D" id="3.40.50.2020">
    <property type="match status" value="1"/>
</dbReference>
<protein>
    <recommendedName>
        <fullName evidence="1">Phosphoribosyltransferase domain-containing protein</fullName>
    </recommendedName>
</protein>
<dbReference type="Proteomes" id="UP000465622">
    <property type="component" value="Chromosome"/>
</dbReference>
<accession>A0ABN5YBF1</accession>
<dbReference type="EMBL" id="AP022567">
    <property type="protein sequence ID" value="BBX35395.1"/>
    <property type="molecule type" value="Genomic_DNA"/>
</dbReference>
<dbReference type="Gene3D" id="3.30.1310.20">
    <property type="entry name" value="PRTase-like"/>
    <property type="match status" value="1"/>
</dbReference>
<evidence type="ECO:0000259" key="1">
    <source>
        <dbReference type="Pfam" id="PF00156"/>
    </source>
</evidence>
<dbReference type="InterPro" id="IPR007815">
    <property type="entry name" value="Emycin_Estase"/>
</dbReference>
<dbReference type="Gene3D" id="3.30.1870.10">
    <property type="entry name" value="EreA-like, domain 2"/>
    <property type="match status" value="1"/>
</dbReference>
<dbReference type="SUPFAM" id="SSF159501">
    <property type="entry name" value="EreA/ChaN-like"/>
    <property type="match status" value="1"/>
</dbReference>
<dbReference type="PANTHER" id="PTHR31299">
    <property type="entry name" value="ESTERASE, PUTATIVE (AFU_ORTHOLOGUE AFUA_1G05850)-RELATED"/>
    <property type="match status" value="1"/>
</dbReference>
<dbReference type="InterPro" id="IPR052036">
    <property type="entry name" value="Hydrolase/PRTase-associated"/>
</dbReference>
<dbReference type="InterPro" id="IPR029057">
    <property type="entry name" value="PRTase-like"/>
</dbReference>
<dbReference type="RefSeq" id="WP_110798322.1">
    <property type="nucleotide sequence ID" value="NZ_AP022567.1"/>
</dbReference>
<dbReference type="Pfam" id="PF05139">
    <property type="entry name" value="Erythro_esteras"/>
    <property type="match status" value="1"/>
</dbReference>
<dbReference type="PANTHER" id="PTHR31299:SF0">
    <property type="entry name" value="ESTERASE, PUTATIVE (AFU_ORTHOLOGUE AFUA_1G05850)-RELATED"/>
    <property type="match status" value="1"/>
</dbReference>
<dbReference type="InterPro" id="IPR000836">
    <property type="entry name" value="PRTase_dom"/>
</dbReference>
<name>A0ABN5YBF1_MYCME</name>
<dbReference type="CDD" id="cd06223">
    <property type="entry name" value="PRTases_typeI"/>
    <property type="match status" value="1"/>
</dbReference>
<reference evidence="2 3" key="1">
    <citation type="journal article" date="2019" name="Emerg. Microbes Infect.">
        <title>Comprehensive subspecies identification of 175 nontuberculous mycobacteria species based on 7547 genomic profiles.</title>
        <authorList>
            <person name="Matsumoto Y."/>
            <person name="Kinjo T."/>
            <person name="Motooka D."/>
            <person name="Nabeya D."/>
            <person name="Jung N."/>
            <person name="Uechi K."/>
            <person name="Horii T."/>
            <person name="Iida T."/>
            <person name="Fujita J."/>
            <person name="Nakamura S."/>
        </authorList>
    </citation>
    <scope>NUCLEOTIDE SEQUENCE [LARGE SCALE GENOMIC DNA]</scope>
    <source>
        <strain evidence="2 3">JCM 12375</strain>
    </source>
</reference>